<evidence type="ECO:0000256" key="2">
    <source>
        <dbReference type="ARBA" id="ARBA00018672"/>
    </source>
</evidence>
<name>A0A3E2WIF8_9FIRM</name>
<comment type="subcellular location">
    <subcellularLocation>
        <location evidence="1">Cytoplasm</location>
    </subcellularLocation>
</comment>
<dbReference type="PANTHER" id="PTHR42713">
    <property type="entry name" value="HISTIDINE KINASE-RELATED"/>
    <property type="match status" value="1"/>
</dbReference>
<dbReference type="SMART" id="SM00448">
    <property type="entry name" value="REC"/>
    <property type="match status" value="1"/>
</dbReference>
<evidence type="ECO:0000256" key="8">
    <source>
        <dbReference type="ARBA" id="ARBA00023163"/>
    </source>
</evidence>
<dbReference type="GO" id="GO:0000160">
    <property type="term" value="P:phosphorelay signal transduction system"/>
    <property type="evidence" value="ECO:0007669"/>
    <property type="project" value="UniProtKB-KW"/>
</dbReference>
<protein>
    <recommendedName>
        <fullName evidence="2">Stage 0 sporulation protein A homolog</fullName>
    </recommendedName>
</protein>
<dbReference type="SUPFAM" id="SSF46689">
    <property type="entry name" value="Homeodomain-like"/>
    <property type="match status" value="2"/>
</dbReference>
<keyword evidence="4 10" id="KW-0597">Phosphoprotein</keyword>
<dbReference type="InterPro" id="IPR018062">
    <property type="entry name" value="HTH_AraC-typ_CS"/>
</dbReference>
<evidence type="ECO:0000259" key="12">
    <source>
        <dbReference type="PROSITE" id="PS50110"/>
    </source>
</evidence>
<dbReference type="GO" id="GO:0005737">
    <property type="term" value="C:cytoplasm"/>
    <property type="evidence" value="ECO:0007669"/>
    <property type="project" value="UniProtKB-SubCell"/>
</dbReference>
<dbReference type="SMART" id="SM00342">
    <property type="entry name" value="HTH_ARAC"/>
    <property type="match status" value="1"/>
</dbReference>
<dbReference type="Gene3D" id="1.10.10.60">
    <property type="entry name" value="Homeodomain-like"/>
    <property type="match status" value="2"/>
</dbReference>
<keyword evidence="3" id="KW-0963">Cytoplasm</keyword>
<evidence type="ECO:0000256" key="5">
    <source>
        <dbReference type="ARBA" id="ARBA00023012"/>
    </source>
</evidence>
<comment type="caution">
    <text evidence="13">The sequence shown here is derived from an EMBL/GenBank/DDBJ whole genome shotgun (WGS) entry which is preliminary data.</text>
</comment>
<dbReference type="InterPro" id="IPR018060">
    <property type="entry name" value="HTH_AraC"/>
</dbReference>
<keyword evidence="6" id="KW-0805">Transcription regulation</keyword>
<dbReference type="PROSITE" id="PS50110">
    <property type="entry name" value="RESPONSE_REGULATORY"/>
    <property type="match status" value="1"/>
</dbReference>
<dbReference type="PROSITE" id="PS01124">
    <property type="entry name" value="HTH_ARAC_FAMILY_2"/>
    <property type="match status" value="1"/>
</dbReference>
<dbReference type="GO" id="GO:0003700">
    <property type="term" value="F:DNA-binding transcription factor activity"/>
    <property type="evidence" value="ECO:0007669"/>
    <property type="project" value="InterPro"/>
</dbReference>
<dbReference type="GO" id="GO:0043565">
    <property type="term" value="F:sequence-specific DNA binding"/>
    <property type="evidence" value="ECO:0007669"/>
    <property type="project" value="InterPro"/>
</dbReference>
<gene>
    <name evidence="13" type="ORF">DWX41_18890</name>
</gene>
<dbReference type="PROSITE" id="PS00041">
    <property type="entry name" value="HTH_ARAC_FAMILY_1"/>
    <property type="match status" value="1"/>
</dbReference>
<dbReference type="Pfam" id="PF12833">
    <property type="entry name" value="HTH_18"/>
    <property type="match status" value="1"/>
</dbReference>
<dbReference type="InterPro" id="IPR009057">
    <property type="entry name" value="Homeodomain-like_sf"/>
</dbReference>
<proteinExistence type="predicted"/>
<accession>A0A3E2WIF8</accession>
<evidence type="ECO:0000256" key="1">
    <source>
        <dbReference type="ARBA" id="ARBA00004496"/>
    </source>
</evidence>
<feature type="domain" description="HTH araC/xylS-type" evidence="11">
    <location>
        <begin position="400"/>
        <end position="499"/>
    </location>
</feature>
<dbReference type="CDD" id="cd17536">
    <property type="entry name" value="REC_YesN-like"/>
    <property type="match status" value="1"/>
</dbReference>
<keyword evidence="5" id="KW-0902">Two-component regulatory system</keyword>
<dbReference type="InterPro" id="IPR011006">
    <property type="entry name" value="CheY-like_superfamily"/>
</dbReference>
<dbReference type="SUPFAM" id="SSF52172">
    <property type="entry name" value="CheY-like"/>
    <property type="match status" value="1"/>
</dbReference>
<evidence type="ECO:0000256" key="3">
    <source>
        <dbReference type="ARBA" id="ARBA00022490"/>
    </source>
</evidence>
<dbReference type="InterPro" id="IPR051552">
    <property type="entry name" value="HptR"/>
</dbReference>
<evidence type="ECO:0000313" key="13">
    <source>
        <dbReference type="EMBL" id="RGC26861.1"/>
    </source>
</evidence>
<keyword evidence="8" id="KW-0804">Transcription</keyword>
<sequence>MEDNNMYRVLVVDDEPAAVTNLCYIIEKVCPDYEVVGTAENGRDALEKMRLSCPDLIVTDVRMPIMDGIELVETVIRDMPEVYSVIVSGYQDFEYVKKAIQSGVCDYILKPVMPNAMRETLEKIALRLRVNYYHARNEIVHKVCNGVVCEEKEIARFFPYQEYYRAILRRNGLPRRYSMGGESREIYSDINEVITVYGRDEMEALYLIPKDLLFGKSFQEYIQRLKEKEYGENQYFTVVYDRNSFLIDELFDKVKELYRCLDTVSVVGQSQTIDVSREGMVKDIVFVHEEINLVLENWEKMLRNRDYEKLKKDLRYYYELWEAEKKPQLWLEYVSRQVLYIVRKYTSWAQPLIEYEYMLEDAFFYATSAKSLRESLLDLVFYYLRENKAPAKVNSPEFFDGVRKYLKQHINENITLPELCEHFSISQTYMSRMFRKYAQRSFNKFFTELRIEQAMELMRKNHNLFIKDAALMVGYQDQFYFSRLFRSYVGKSPSDFMEEMDE</sequence>
<dbReference type="Proteomes" id="UP000261111">
    <property type="component" value="Unassembled WGS sequence"/>
</dbReference>
<evidence type="ECO:0000256" key="4">
    <source>
        <dbReference type="ARBA" id="ARBA00022553"/>
    </source>
</evidence>
<organism evidence="13 14">
    <name type="scientific">Hungatella hathewayi</name>
    <dbReference type="NCBI Taxonomy" id="154046"/>
    <lineage>
        <taxon>Bacteria</taxon>
        <taxon>Bacillati</taxon>
        <taxon>Bacillota</taxon>
        <taxon>Clostridia</taxon>
        <taxon>Lachnospirales</taxon>
        <taxon>Lachnospiraceae</taxon>
        <taxon>Hungatella</taxon>
    </lineage>
</organism>
<evidence type="ECO:0000256" key="7">
    <source>
        <dbReference type="ARBA" id="ARBA00023125"/>
    </source>
</evidence>
<reference evidence="13 14" key="1">
    <citation type="submission" date="2018-08" db="EMBL/GenBank/DDBJ databases">
        <title>A genome reference for cultivated species of the human gut microbiota.</title>
        <authorList>
            <person name="Zou Y."/>
            <person name="Xue W."/>
            <person name="Luo G."/>
        </authorList>
    </citation>
    <scope>NUCLEOTIDE SEQUENCE [LARGE SCALE GENOMIC DNA]</scope>
    <source>
        <strain evidence="13 14">AF19-21</strain>
    </source>
</reference>
<evidence type="ECO:0000259" key="11">
    <source>
        <dbReference type="PROSITE" id="PS01124"/>
    </source>
</evidence>
<evidence type="ECO:0000256" key="6">
    <source>
        <dbReference type="ARBA" id="ARBA00023015"/>
    </source>
</evidence>
<dbReference type="InterPro" id="IPR001789">
    <property type="entry name" value="Sig_transdc_resp-reg_receiver"/>
</dbReference>
<dbReference type="Gene3D" id="3.40.50.2300">
    <property type="match status" value="1"/>
</dbReference>
<evidence type="ECO:0000256" key="9">
    <source>
        <dbReference type="ARBA" id="ARBA00024867"/>
    </source>
</evidence>
<evidence type="ECO:0000256" key="10">
    <source>
        <dbReference type="PROSITE-ProRule" id="PRU00169"/>
    </source>
</evidence>
<comment type="function">
    <text evidence="9">May play the central regulatory role in sporulation. It may be an element of the effector pathway responsible for the activation of sporulation genes in response to nutritional stress. Spo0A may act in concert with spo0H (a sigma factor) to control the expression of some genes that are critical to the sporulation process.</text>
</comment>
<keyword evidence="7 13" id="KW-0238">DNA-binding</keyword>
<dbReference type="Pfam" id="PF00072">
    <property type="entry name" value="Response_reg"/>
    <property type="match status" value="1"/>
</dbReference>
<feature type="domain" description="Response regulatory" evidence="12">
    <location>
        <begin position="8"/>
        <end position="125"/>
    </location>
</feature>
<dbReference type="PANTHER" id="PTHR42713:SF3">
    <property type="entry name" value="TRANSCRIPTIONAL REGULATORY PROTEIN HPTR"/>
    <property type="match status" value="1"/>
</dbReference>
<dbReference type="AlphaFoldDB" id="A0A3E2WIF8"/>
<evidence type="ECO:0000313" key="14">
    <source>
        <dbReference type="Proteomes" id="UP000261111"/>
    </source>
</evidence>
<feature type="modified residue" description="4-aspartylphosphate" evidence="10">
    <location>
        <position position="60"/>
    </location>
</feature>
<dbReference type="EMBL" id="QVIA01000026">
    <property type="protein sequence ID" value="RGC26861.1"/>
    <property type="molecule type" value="Genomic_DNA"/>
</dbReference>